<protein>
    <submittedName>
        <fullName evidence="2">Uncharacterized protein</fullName>
    </submittedName>
</protein>
<dbReference type="Proteomes" id="UP000596739">
    <property type="component" value="Unassembled WGS sequence"/>
</dbReference>
<evidence type="ECO:0000313" key="2">
    <source>
        <dbReference type="EMBL" id="MBK1809659.1"/>
    </source>
</evidence>
<dbReference type="RefSeq" id="WP_200266204.1">
    <property type="nucleotide sequence ID" value="NZ_JAENHN010000009.1"/>
</dbReference>
<keyword evidence="3" id="KW-1185">Reference proteome</keyword>
<reference evidence="3" key="1">
    <citation type="submission" date="2021-01" db="EMBL/GenBank/DDBJ databases">
        <title>Genome public.</title>
        <authorList>
            <person name="Liu C."/>
            <person name="Sun Q."/>
        </authorList>
    </citation>
    <scope>NUCLEOTIDE SEQUENCE [LARGE SCALE GENOMIC DNA]</scope>
    <source>
        <strain evidence="3">YIM B02505</strain>
    </source>
</reference>
<organism evidence="2 3">
    <name type="scientific">Clostridium yunnanense</name>
    <dbReference type="NCBI Taxonomy" id="2800325"/>
    <lineage>
        <taxon>Bacteria</taxon>
        <taxon>Bacillati</taxon>
        <taxon>Bacillota</taxon>
        <taxon>Clostridia</taxon>
        <taxon>Eubacteriales</taxon>
        <taxon>Clostridiaceae</taxon>
        <taxon>Clostridium</taxon>
    </lineage>
</organism>
<accession>A0ABS1EJX4</accession>
<feature type="transmembrane region" description="Helical" evidence="1">
    <location>
        <begin position="67"/>
        <end position="90"/>
    </location>
</feature>
<gene>
    <name evidence="2" type="ORF">JHL18_03265</name>
</gene>
<feature type="transmembrane region" description="Helical" evidence="1">
    <location>
        <begin position="14"/>
        <end position="36"/>
    </location>
</feature>
<keyword evidence="1" id="KW-0472">Membrane</keyword>
<keyword evidence="1" id="KW-0812">Transmembrane</keyword>
<name>A0ABS1EJX4_9CLOT</name>
<sequence length="107" mass="12624">MEERMVPNEYIIRILKYGVITFAILVITIIIISYNYDVKGFTSMSLGQDWYMVFQYRKKNNSFIIDFGYLSVTIPIIIAIISDFVFRLATRRRGKLRDSKANRRVTL</sequence>
<comment type="caution">
    <text evidence="2">The sequence shown here is derived from an EMBL/GenBank/DDBJ whole genome shotgun (WGS) entry which is preliminary data.</text>
</comment>
<dbReference type="EMBL" id="JAENHN010000009">
    <property type="protein sequence ID" value="MBK1809659.1"/>
    <property type="molecule type" value="Genomic_DNA"/>
</dbReference>
<keyword evidence="1" id="KW-1133">Transmembrane helix</keyword>
<evidence type="ECO:0000256" key="1">
    <source>
        <dbReference type="SAM" id="Phobius"/>
    </source>
</evidence>
<proteinExistence type="predicted"/>
<evidence type="ECO:0000313" key="3">
    <source>
        <dbReference type="Proteomes" id="UP000596739"/>
    </source>
</evidence>